<evidence type="ECO:0000256" key="2">
    <source>
        <dbReference type="ARBA" id="ARBA00009815"/>
    </source>
</evidence>
<dbReference type="Pfam" id="PF04055">
    <property type="entry name" value="Radical_SAM"/>
    <property type="match status" value="1"/>
</dbReference>
<gene>
    <name evidence="13" type="ORF">g.9594</name>
</gene>
<dbReference type="InterPro" id="IPR020612">
    <property type="entry name" value="Methylthiotransferase_CS"/>
</dbReference>
<protein>
    <recommendedName>
        <fullName evidence="9">CDK5RAP1-like protein</fullName>
    </recommendedName>
</protein>
<proteinExistence type="inferred from homology"/>
<dbReference type="GO" id="GO:0060255">
    <property type="term" value="P:regulation of macromolecule metabolic process"/>
    <property type="evidence" value="ECO:0007669"/>
    <property type="project" value="UniProtKB-ARBA"/>
</dbReference>
<feature type="domain" description="TRAM" evidence="10">
    <location>
        <begin position="494"/>
        <end position="568"/>
    </location>
</feature>
<evidence type="ECO:0000256" key="5">
    <source>
        <dbReference type="ARBA" id="ARBA00022723"/>
    </source>
</evidence>
<dbReference type="InterPro" id="IPR013848">
    <property type="entry name" value="Methylthiotransferase_N"/>
</dbReference>
<feature type="domain" description="Radical SAM core" evidence="12">
    <location>
        <begin position="237"/>
        <end position="491"/>
    </location>
</feature>
<accession>A0A1B6CD53</accession>
<evidence type="ECO:0000313" key="13">
    <source>
        <dbReference type="EMBL" id="JAS11389.1"/>
    </source>
</evidence>
<dbReference type="InterPro" id="IPR005839">
    <property type="entry name" value="Methylthiotransferase"/>
</dbReference>
<dbReference type="SFLD" id="SFLDS00029">
    <property type="entry name" value="Radical_SAM"/>
    <property type="match status" value="1"/>
</dbReference>
<dbReference type="Gene3D" id="3.40.50.12160">
    <property type="entry name" value="Methylthiotransferase, N-terminal domain"/>
    <property type="match status" value="1"/>
</dbReference>
<dbReference type="SFLD" id="SFLDF00413">
    <property type="entry name" value="CDK5RAP1"/>
    <property type="match status" value="1"/>
</dbReference>
<dbReference type="FunFam" id="3.80.30.20:FF:000003">
    <property type="entry name" value="CDK5 regulatory subunit-associated protein 1"/>
    <property type="match status" value="1"/>
</dbReference>
<dbReference type="InterPro" id="IPR038135">
    <property type="entry name" value="Methylthiotransferase_N_sf"/>
</dbReference>
<dbReference type="InterPro" id="IPR007197">
    <property type="entry name" value="rSAM"/>
</dbReference>
<dbReference type="AlphaFoldDB" id="A0A1B6CD53"/>
<dbReference type="SFLD" id="SFLDF00273">
    <property type="entry name" value="(dimethylallyl)adenosine_tRNA"/>
    <property type="match status" value="1"/>
</dbReference>
<dbReference type="SMART" id="SM00729">
    <property type="entry name" value="Elp3"/>
    <property type="match status" value="1"/>
</dbReference>
<dbReference type="InterPro" id="IPR058240">
    <property type="entry name" value="rSAM_sf"/>
</dbReference>
<dbReference type="PROSITE" id="PS01278">
    <property type="entry name" value="MTTASE_RADICAL"/>
    <property type="match status" value="1"/>
</dbReference>
<keyword evidence="3" id="KW-0004">4Fe-4S</keyword>
<dbReference type="Gene3D" id="3.80.30.20">
    <property type="entry name" value="tm_1862 like domain"/>
    <property type="match status" value="1"/>
</dbReference>
<evidence type="ECO:0000256" key="4">
    <source>
        <dbReference type="ARBA" id="ARBA00022691"/>
    </source>
</evidence>
<dbReference type="SFLD" id="SFLDG01082">
    <property type="entry name" value="B12-binding_domain_containing"/>
    <property type="match status" value="1"/>
</dbReference>
<dbReference type="Pfam" id="PF01938">
    <property type="entry name" value="TRAM"/>
    <property type="match status" value="1"/>
</dbReference>
<reference evidence="13" key="1">
    <citation type="submission" date="2015-12" db="EMBL/GenBank/DDBJ databases">
        <title>De novo transcriptome assembly of four potential Pierce s Disease insect vectors from Arizona vineyards.</title>
        <authorList>
            <person name="Tassone E.E."/>
        </authorList>
    </citation>
    <scope>NUCLEOTIDE SEQUENCE</scope>
</reference>
<sequence>MNNCLRHLRYNVTLFRGYDFLYSSINQSSLKTRTSFKQYSQKVYFEDDSKEKMRNIKDGPGLKDFFKKRVSPVIDKEPSTAPYLDSYDLQGWNRKVFFDIYGCQMNVNDMEIVWAILKSAGFEKTDTPYDANVILMMTCAIRENPENRVFKKLAIYKSIKKKRGKKQDLKIGILGCMAERLKHKLIEMEKSVDLIAGPDSYKDLPRLLALTSTNQVAVNVMLSLDETYADITPVRMNEDSVTAYVSIMRGCDNMCTYCIVPFTRGRERSRPIDSIIRDIKLLSEKGVKEVTLLGQNVNSYRDTSCEDVSLDNVTQLAKGFNTVYKVKKGGLRFSDLLDKVSLVDPNMRIRFTSPHPKDFPDEVLQIISERNNICHSIHLPAQSGNTAVLKRMRRGYSREAYLELIHHVREVLPDVTLSSDFICGFCDETEEEFNDTLTLLDEVKYDTAFLFAYSMREKTTAYRKYTDNVPADVKQERLLKMIKIFRHHAEKSHQALVGTLQLVLLEGKSKRSSEDWFGRNDGNIKVIVPNAEIPFDESGPVEPMKAGDYVVVQILSSNSQILKGVPLYRTTLQKFYSDVKESKVNIQQSV</sequence>
<dbReference type="Pfam" id="PF00919">
    <property type="entry name" value="UPF0004"/>
    <property type="match status" value="1"/>
</dbReference>
<dbReference type="PANTHER" id="PTHR43020:SF2">
    <property type="entry name" value="MITOCHONDRIAL TRNA METHYLTHIOTRANSFERASE CDK5RAP1"/>
    <property type="match status" value="1"/>
</dbReference>
<dbReference type="PANTHER" id="PTHR43020">
    <property type="entry name" value="CDK5 REGULATORY SUBUNIT-ASSOCIATED PROTEIN 1"/>
    <property type="match status" value="1"/>
</dbReference>
<dbReference type="PROSITE" id="PS51918">
    <property type="entry name" value="RADICAL_SAM"/>
    <property type="match status" value="1"/>
</dbReference>
<dbReference type="SUPFAM" id="SSF102114">
    <property type="entry name" value="Radical SAM enzymes"/>
    <property type="match status" value="1"/>
</dbReference>
<evidence type="ECO:0000256" key="7">
    <source>
        <dbReference type="ARBA" id="ARBA00023014"/>
    </source>
</evidence>
<evidence type="ECO:0000256" key="1">
    <source>
        <dbReference type="ARBA" id="ARBA00001966"/>
    </source>
</evidence>
<comment type="cofactor">
    <cofactor evidence="1">
        <name>[4Fe-4S] cluster</name>
        <dbReference type="ChEBI" id="CHEBI:49883"/>
    </cofactor>
</comment>
<keyword evidence="4" id="KW-0949">S-adenosyl-L-methionine</keyword>
<dbReference type="FunFam" id="3.40.50.12160:FF:000003">
    <property type="entry name" value="CDK5 regulatory subunit-associated protein 1"/>
    <property type="match status" value="1"/>
</dbReference>
<dbReference type="NCBIfam" id="TIGR00089">
    <property type="entry name" value="MiaB/RimO family radical SAM methylthiotransferase"/>
    <property type="match status" value="1"/>
</dbReference>
<name>A0A1B6CD53_9HEMI</name>
<dbReference type="InterPro" id="IPR002792">
    <property type="entry name" value="TRAM_dom"/>
</dbReference>
<dbReference type="PROSITE" id="PS50926">
    <property type="entry name" value="TRAM"/>
    <property type="match status" value="1"/>
</dbReference>
<dbReference type="EMBL" id="GEDC01025909">
    <property type="protein sequence ID" value="JAS11389.1"/>
    <property type="molecule type" value="Transcribed_RNA"/>
</dbReference>
<dbReference type="PROSITE" id="PS51449">
    <property type="entry name" value="MTTASE_N"/>
    <property type="match status" value="1"/>
</dbReference>
<feature type="domain" description="MTTase N-terminal" evidence="11">
    <location>
        <begin position="94"/>
        <end position="213"/>
    </location>
</feature>
<keyword evidence="6" id="KW-0408">Iron</keyword>
<dbReference type="SFLD" id="SFLDG01061">
    <property type="entry name" value="methylthiotransferase"/>
    <property type="match status" value="1"/>
</dbReference>
<dbReference type="GO" id="GO:0005829">
    <property type="term" value="C:cytosol"/>
    <property type="evidence" value="ECO:0007669"/>
    <property type="project" value="TreeGrafter"/>
</dbReference>
<comment type="function">
    <text evidence="8">Potential regulator of CDK5 activity.</text>
</comment>
<evidence type="ECO:0000259" key="10">
    <source>
        <dbReference type="PROSITE" id="PS50926"/>
    </source>
</evidence>
<evidence type="ECO:0000256" key="9">
    <source>
        <dbReference type="ARBA" id="ARBA00074452"/>
    </source>
</evidence>
<dbReference type="GO" id="GO:0035597">
    <property type="term" value="F:tRNA-2-methylthio-N(6)-dimethylallyladenosine(37) synthase activity"/>
    <property type="evidence" value="ECO:0007669"/>
    <property type="project" value="TreeGrafter"/>
</dbReference>
<keyword evidence="7" id="KW-0411">Iron-sulfur</keyword>
<comment type="similarity">
    <text evidence="2">Belongs to the methylthiotransferase family. MiaB subfamily.</text>
</comment>
<keyword evidence="5" id="KW-0479">Metal-binding</keyword>
<dbReference type="GO" id="GO:0080090">
    <property type="term" value="P:regulation of primary metabolic process"/>
    <property type="evidence" value="ECO:0007669"/>
    <property type="project" value="UniProtKB-ARBA"/>
</dbReference>
<dbReference type="GO" id="GO:0046872">
    <property type="term" value="F:metal ion binding"/>
    <property type="evidence" value="ECO:0007669"/>
    <property type="project" value="UniProtKB-KW"/>
</dbReference>
<dbReference type="InterPro" id="IPR006463">
    <property type="entry name" value="MiaB_methiolase"/>
</dbReference>
<evidence type="ECO:0000259" key="12">
    <source>
        <dbReference type="PROSITE" id="PS51918"/>
    </source>
</evidence>
<evidence type="ECO:0000256" key="8">
    <source>
        <dbReference type="ARBA" id="ARBA00053923"/>
    </source>
</evidence>
<dbReference type="InterPro" id="IPR006638">
    <property type="entry name" value="Elp3/MiaA/NifB-like_rSAM"/>
</dbReference>
<evidence type="ECO:0000256" key="6">
    <source>
        <dbReference type="ARBA" id="ARBA00023004"/>
    </source>
</evidence>
<organism evidence="13">
    <name type="scientific">Clastoptera arizonana</name>
    <name type="common">Arizona spittle bug</name>
    <dbReference type="NCBI Taxonomy" id="38151"/>
    <lineage>
        <taxon>Eukaryota</taxon>
        <taxon>Metazoa</taxon>
        <taxon>Ecdysozoa</taxon>
        <taxon>Arthropoda</taxon>
        <taxon>Hexapoda</taxon>
        <taxon>Insecta</taxon>
        <taxon>Pterygota</taxon>
        <taxon>Neoptera</taxon>
        <taxon>Paraneoptera</taxon>
        <taxon>Hemiptera</taxon>
        <taxon>Auchenorrhyncha</taxon>
        <taxon>Cercopoidea</taxon>
        <taxon>Clastopteridae</taxon>
        <taxon>Clastoptera</taxon>
    </lineage>
</organism>
<evidence type="ECO:0000256" key="3">
    <source>
        <dbReference type="ARBA" id="ARBA00022485"/>
    </source>
</evidence>
<dbReference type="InterPro" id="IPR023404">
    <property type="entry name" value="rSAM_horseshoe"/>
</dbReference>
<dbReference type="GO" id="GO:0051539">
    <property type="term" value="F:4 iron, 4 sulfur cluster binding"/>
    <property type="evidence" value="ECO:0007669"/>
    <property type="project" value="UniProtKB-KW"/>
</dbReference>
<dbReference type="NCBIfam" id="TIGR01574">
    <property type="entry name" value="miaB-methiolase"/>
    <property type="match status" value="1"/>
</dbReference>
<evidence type="ECO:0000259" key="11">
    <source>
        <dbReference type="PROSITE" id="PS51449"/>
    </source>
</evidence>
<dbReference type="GO" id="GO:0005739">
    <property type="term" value="C:mitochondrion"/>
    <property type="evidence" value="ECO:0007669"/>
    <property type="project" value="TreeGrafter"/>
</dbReference>